<keyword evidence="2" id="KW-1185">Reference proteome</keyword>
<evidence type="ECO:0000313" key="1">
    <source>
        <dbReference type="EMBL" id="MFC5518945.1"/>
    </source>
</evidence>
<reference evidence="2" key="1">
    <citation type="journal article" date="2019" name="Int. J. Syst. Evol. Microbiol.">
        <title>The Global Catalogue of Microorganisms (GCM) 10K type strain sequencing project: providing services to taxonomists for standard genome sequencing and annotation.</title>
        <authorList>
            <consortium name="The Broad Institute Genomics Platform"/>
            <consortium name="The Broad Institute Genome Sequencing Center for Infectious Disease"/>
            <person name="Wu L."/>
            <person name="Ma J."/>
        </authorList>
    </citation>
    <scope>NUCLEOTIDE SEQUENCE [LARGE SCALE GENOMIC DNA]</scope>
    <source>
        <strain evidence="2">KACC 12633</strain>
    </source>
</reference>
<accession>A0ABW0Q297</accession>
<dbReference type="EMBL" id="JBHSML010000030">
    <property type="protein sequence ID" value="MFC5518945.1"/>
    <property type="molecule type" value="Genomic_DNA"/>
</dbReference>
<gene>
    <name evidence="1" type="ORF">ACFPP9_24495</name>
</gene>
<dbReference type="Proteomes" id="UP001596150">
    <property type="component" value="Unassembled WGS sequence"/>
</dbReference>
<evidence type="ECO:0000313" key="2">
    <source>
        <dbReference type="Proteomes" id="UP001596150"/>
    </source>
</evidence>
<protein>
    <submittedName>
        <fullName evidence="1">Uncharacterized protein</fullName>
    </submittedName>
</protein>
<sequence>MTARTPAPCRQTDLNLADTADDLGRLILAAWMAAEALLDRDHQGSIQTVLDYAEHKLGEIKGELALRLQAARGEA</sequence>
<dbReference type="RefSeq" id="WP_266346383.1">
    <property type="nucleotide sequence ID" value="NZ_JAPKNH010000016.1"/>
</dbReference>
<proteinExistence type="predicted"/>
<organism evidence="1 2">
    <name type="scientific">Kaistia terrae</name>
    <dbReference type="NCBI Taxonomy" id="537017"/>
    <lineage>
        <taxon>Bacteria</taxon>
        <taxon>Pseudomonadati</taxon>
        <taxon>Pseudomonadota</taxon>
        <taxon>Alphaproteobacteria</taxon>
        <taxon>Hyphomicrobiales</taxon>
        <taxon>Kaistiaceae</taxon>
        <taxon>Kaistia</taxon>
    </lineage>
</organism>
<name>A0ABW0Q297_9HYPH</name>
<comment type="caution">
    <text evidence="1">The sequence shown here is derived from an EMBL/GenBank/DDBJ whole genome shotgun (WGS) entry which is preliminary data.</text>
</comment>